<organism evidence="1">
    <name type="scientific">Anguilla anguilla</name>
    <name type="common">European freshwater eel</name>
    <name type="synonym">Muraena anguilla</name>
    <dbReference type="NCBI Taxonomy" id="7936"/>
    <lineage>
        <taxon>Eukaryota</taxon>
        <taxon>Metazoa</taxon>
        <taxon>Chordata</taxon>
        <taxon>Craniata</taxon>
        <taxon>Vertebrata</taxon>
        <taxon>Euteleostomi</taxon>
        <taxon>Actinopterygii</taxon>
        <taxon>Neopterygii</taxon>
        <taxon>Teleostei</taxon>
        <taxon>Anguilliformes</taxon>
        <taxon>Anguillidae</taxon>
        <taxon>Anguilla</taxon>
    </lineage>
</organism>
<dbReference type="EMBL" id="GBXM01000293">
    <property type="protein sequence ID" value="JAI08285.1"/>
    <property type="molecule type" value="Transcribed_RNA"/>
</dbReference>
<accession>A0A0E9Y085</accession>
<sequence>MNLIYTPPPCFCVYISGMRRCIYINCQGTQCHSCEFVCVCVCVYVRACVCGLSIG</sequence>
<reference evidence="1" key="1">
    <citation type="submission" date="2014-11" db="EMBL/GenBank/DDBJ databases">
        <authorList>
            <person name="Amaro Gonzalez C."/>
        </authorList>
    </citation>
    <scope>NUCLEOTIDE SEQUENCE</scope>
</reference>
<evidence type="ECO:0000313" key="1">
    <source>
        <dbReference type="EMBL" id="JAI08285.1"/>
    </source>
</evidence>
<reference evidence="1" key="2">
    <citation type="journal article" date="2015" name="Fish Shellfish Immunol.">
        <title>Early steps in the European eel (Anguilla anguilla)-Vibrio vulnificus interaction in the gills: Role of the RtxA13 toxin.</title>
        <authorList>
            <person name="Callol A."/>
            <person name="Pajuelo D."/>
            <person name="Ebbesson L."/>
            <person name="Teles M."/>
            <person name="MacKenzie S."/>
            <person name="Amaro C."/>
        </authorList>
    </citation>
    <scope>NUCLEOTIDE SEQUENCE</scope>
</reference>
<proteinExistence type="predicted"/>
<protein>
    <submittedName>
        <fullName evidence="1">Uncharacterized protein</fullName>
    </submittedName>
</protein>
<dbReference type="AlphaFoldDB" id="A0A0E9Y085"/>
<name>A0A0E9Y085_ANGAN</name>